<keyword evidence="5" id="KW-0460">Magnesium</keyword>
<dbReference type="Proteomes" id="UP001157126">
    <property type="component" value="Unassembled WGS sequence"/>
</dbReference>
<evidence type="ECO:0000313" key="7">
    <source>
        <dbReference type="EMBL" id="GMA42082.1"/>
    </source>
</evidence>
<dbReference type="SUPFAM" id="SSF48576">
    <property type="entry name" value="Terpenoid synthases"/>
    <property type="match status" value="1"/>
</dbReference>
<evidence type="ECO:0000256" key="6">
    <source>
        <dbReference type="RuleBase" id="RU004466"/>
    </source>
</evidence>
<evidence type="ECO:0000256" key="4">
    <source>
        <dbReference type="ARBA" id="ARBA00022723"/>
    </source>
</evidence>
<evidence type="ECO:0000256" key="1">
    <source>
        <dbReference type="ARBA" id="ARBA00001946"/>
    </source>
</evidence>
<dbReference type="InterPro" id="IPR033749">
    <property type="entry name" value="Polyprenyl_synt_CS"/>
</dbReference>
<name>A0ABQ6IZF6_9MICO</name>
<dbReference type="Gene3D" id="1.10.600.10">
    <property type="entry name" value="Farnesyl Diphosphate Synthase"/>
    <property type="match status" value="1"/>
</dbReference>
<dbReference type="InterPro" id="IPR008949">
    <property type="entry name" value="Isoprenoid_synthase_dom_sf"/>
</dbReference>
<comment type="caution">
    <text evidence="7">The sequence shown here is derived from an EMBL/GenBank/DDBJ whole genome shotgun (WGS) entry which is preliminary data.</text>
</comment>
<evidence type="ECO:0000256" key="2">
    <source>
        <dbReference type="ARBA" id="ARBA00006706"/>
    </source>
</evidence>
<dbReference type="EMBL" id="BSUO01000001">
    <property type="protein sequence ID" value="GMA42082.1"/>
    <property type="molecule type" value="Genomic_DNA"/>
</dbReference>
<keyword evidence="8" id="KW-1185">Reference proteome</keyword>
<dbReference type="InterPro" id="IPR000092">
    <property type="entry name" value="Polyprenyl_synt"/>
</dbReference>
<dbReference type="Pfam" id="PF00348">
    <property type="entry name" value="polyprenyl_synt"/>
    <property type="match status" value="1"/>
</dbReference>
<protein>
    <recommendedName>
        <fullName evidence="9">Geranylgeranyl diphosphate synthase type I</fullName>
    </recommendedName>
</protein>
<evidence type="ECO:0000256" key="5">
    <source>
        <dbReference type="ARBA" id="ARBA00022842"/>
    </source>
</evidence>
<comment type="cofactor">
    <cofactor evidence="1">
        <name>Mg(2+)</name>
        <dbReference type="ChEBI" id="CHEBI:18420"/>
    </cofactor>
</comment>
<dbReference type="SFLD" id="SFLDS00005">
    <property type="entry name" value="Isoprenoid_Synthase_Type_I"/>
    <property type="match status" value="1"/>
</dbReference>
<comment type="similarity">
    <text evidence="2 6">Belongs to the FPP/GGPP synthase family.</text>
</comment>
<evidence type="ECO:0008006" key="9">
    <source>
        <dbReference type="Google" id="ProtNLM"/>
    </source>
</evidence>
<keyword evidence="4" id="KW-0479">Metal-binding</keyword>
<sequence>MSRVGRRREWFREAAAVRIVHRVHRVVVMTTTGREHSVPGTGGPLDENEILAAVDQYVTEVGADVQGLWSRALDGTPDAVLGDIDLPARLARLTRNGGKRIRPLMCHWGFVCAGGTSEAGRDAAIRAGAALELLHTFALVHDDVMDESDTRRGEPAAHVLAAEAHRAVGAYGSPDRYGESIAILIGDLAHTMADALIATLPPRMRRLWFELNIELIAGQREDLSGAATGPGDLRRARRIARIKSGAYTVTRPLQLGALAAGADDDVLSVLESYGDEMGWVFAARDDLLGAWGDPRETGKPSGDDLRQHKPTTLRVEAQNHLDGPGLTLLERVGTTDERPGDVEALQDAMTRAGIRERAEHSISDGVDRAVTILHRADGVLHADGIRELVRMTRHIAWRTS</sequence>
<organism evidence="7 8">
    <name type="scientific">Mobilicoccus caccae</name>
    <dbReference type="NCBI Taxonomy" id="1859295"/>
    <lineage>
        <taxon>Bacteria</taxon>
        <taxon>Bacillati</taxon>
        <taxon>Actinomycetota</taxon>
        <taxon>Actinomycetes</taxon>
        <taxon>Micrococcales</taxon>
        <taxon>Dermatophilaceae</taxon>
        <taxon>Mobilicoccus</taxon>
    </lineage>
</organism>
<dbReference type="PANTHER" id="PTHR12001:SF85">
    <property type="entry name" value="SHORT CHAIN ISOPRENYL DIPHOSPHATE SYNTHASE"/>
    <property type="match status" value="1"/>
</dbReference>
<evidence type="ECO:0000313" key="8">
    <source>
        <dbReference type="Proteomes" id="UP001157126"/>
    </source>
</evidence>
<keyword evidence="3 6" id="KW-0808">Transferase</keyword>
<evidence type="ECO:0000256" key="3">
    <source>
        <dbReference type="ARBA" id="ARBA00022679"/>
    </source>
</evidence>
<reference evidence="8" key="1">
    <citation type="journal article" date="2019" name="Int. J. Syst. Evol. Microbiol.">
        <title>The Global Catalogue of Microorganisms (GCM) 10K type strain sequencing project: providing services to taxonomists for standard genome sequencing and annotation.</title>
        <authorList>
            <consortium name="The Broad Institute Genomics Platform"/>
            <consortium name="The Broad Institute Genome Sequencing Center for Infectious Disease"/>
            <person name="Wu L."/>
            <person name="Ma J."/>
        </authorList>
    </citation>
    <scope>NUCLEOTIDE SEQUENCE [LARGE SCALE GENOMIC DNA]</scope>
    <source>
        <strain evidence="8">NBRC 113072</strain>
    </source>
</reference>
<dbReference type="PROSITE" id="PS00723">
    <property type="entry name" value="POLYPRENYL_SYNTHASE_1"/>
    <property type="match status" value="1"/>
</dbReference>
<dbReference type="CDD" id="cd00685">
    <property type="entry name" value="Trans_IPPS_HT"/>
    <property type="match status" value="1"/>
</dbReference>
<proteinExistence type="inferred from homology"/>
<accession>A0ABQ6IZF6</accession>
<dbReference type="PANTHER" id="PTHR12001">
    <property type="entry name" value="GERANYLGERANYL PYROPHOSPHATE SYNTHASE"/>
    <property type="match status" value="1"/>
</dbReference>
<gene>
    <name evidence="7" type="ORF">GCM10025883_41270</name>
</gene>